<organism evidence="2 3">
    <name type="scientific">Trichoderma asperellum (strain ATCC 204424 / CBS 433.97 / NBRC 101777)</name>
    <dbReference type="NCBI Taxonomy" id="1042311"/>
    <lineage>
        <taxon>Eukaryota</taxon>
        <taxon>Fungi</taxon>
        <taxon>Dikarya</taxon>
        <taxon>Ascomycota</taxon>
        <taxon>Pezizomycotina</taxon>
        <taxon>Sordariomycetes</taxon>
        <taxon>Hypocreomycetidae</taxon>
        <taxon>Hypocreales</taxon>
        <taxon>Hypocreaceae</taxon>
        <taxon>Trichoderma</taxon>
    </lineage>
</organism>
<keyword evidence="1" id="KW-0472">Membrane</keyword>
<gene>
    <name evidence="2" type="ORF">M441DRAFT_404392</name>
</gene>
<protein>
    <submittedName>
        <fullName evidence="2">Uncharacterized protein</fullName>
    </submittedName>
</protein>
<sequence>MDESPRGNPHFPLFLYGRESLGLGSKIALAALWGVGSIPTAILIFGVIMTMELTQLFLASCPGRMSGICILWLSNSVPTEAFRETVVKSSPWARNAKVRGRGGRYGDGIELVAGQSNTGFGEDLEIS</sequence>
<dbReference type="EMBL" id="KZ679261">
    <property type="protein sequence ID" value="PTB41769.1"/>
    <property type="molecule type" value="Genomic_DNA"/>
</dbReference>
<evidence type="ECO:0000256" key="1">
    <source>
        <dbReference type="SAM" id="Phobius"/>
    </source>
</evidence>
<evidence type="ECO:0000313" key="2">
    <source>
        <dbReference type="EMBL" id="PTB41769.1"/>
    </source>
</evidence>
<proteinExistence type="predicted"/>
<name>A0A2T3ZAC8_TRIA4</name>
<dbReference type="AlphaFoldDB" id="A0A2T3ZAC8"/>
<accession>A0A2T3ZAC8</accession>
<keyword evidence="3" id="KW-1185">Reference proteome</keyword>
<dbReference type="Proteomes" id="UP000240493">
    <property type="component" value="Unassembled WGS sequence"/>
</dbReference>
<keyword evidence="1" id="KW-1133">Transmembrane helix</keyword>
<feature type="transmembrane region" description="Helical" evidence="1">
    <location>
        <begin position="27"/>
        <end position="48"/>
    </location>
</feature>
<evidence type="ECO:0000313" key="3">
    <source>
        <dbReference type="Proteomes" id="UP000240493"/>
    </source>
</evidence>
<reference evidence="2 3" key="1">
    <citation type="submission" date="2016-07" db="EMBL/GenBank/DDBJ databases">
        <title>Multiple horizontal gene transfer events from other fungi enriched the ability of initially mycotrophic Trichoderma (Ascomycota) to feed on dead plant biomass.</title>
        <authorList>
            <consortium name="DOE Joint Genome Institute"/>
            <person name="Aerts A."/>
            <person name="Atanasova L."/>
            <person name="Chenthamara K."/>
            <person name="Zhang J."/>
            <person name="Grujic M."/>
            <person name="Henrissat B."/>
            <person name="Kuo A."/>
            <person name="Salamov A."/>
            <person name="Lipzen A."/>
            <person name="Labutti K."/>
            <person name="Barry K."/>
            <person name="Miao Y."/>
            <person name="Rahimi M.J."/>
            <person name="Shen Q."/>
            <person name="Grigoriev I.V."/>
            <person name="Kubicek C.P."/>
            <person name="Druzhinina I.S."/>
        </authorList>
    </citation>
    <scope>NUCLEOTIDE SEQUENCE [LARGE SCALE GENOMIC DNA]</scope>
    <source>
        <strain evidence="2 3">CBS 433.97</strain>
    </source>
</reference>
<keyword evidence="1" id="KW-0812">Transmembrane</keyword>